<keyword evidence="2" id="KW-1185">Reference proteome</keyword>
<evidence type="ECO:0000313" key="1">
    <source>
        <dbReference type="EMBL" id="QDT57451.1"/>
    </source>
</evidence>
<evidence type="ECO:0000313" key="2">
    <source>
        <dbReference type="Proteomes" id="UP000315700"/>
    </source>
</evidence>
<accession>A0A517SMV2</accession>
<name>A0A517SMV2_9PLAN</name>
<organism evidence="1 2">
    <name type="scientific">Caulifigura coniformis</name>
    <dbReference type="NCBI Taxonomy" id="2527983"/>
    <lineage>
        <taxon>Bacteria</taxon>
        <taxon>Pseudomonadati</taxon>
        <taxon>Planctomycetota</taxon>
        <taxon>Planctomycetia</taxon>
        <taxon>Planctomycetales</taxon>
        <taxon>Planctomycetaceae</taxon>
        <taxon>Caulifigura</taxon>
    </lineage>
</organism>
<dbReference type="Gene3D" id="3.40.50.1820">
    <property type="entry name" value="alpha/beta hydrolase"/>
    <property type="match status" value="1"/>
</dbReference>
<dbReference type="AlphaFoldDB" id="A0A517SMV2"/>
<dbReference type="InterPro" id="IPR000801">
    <property type="entry name" value="Esterase-like"/>
</dbReference>
<dbReference type="RefSeq" id="WP_145034798.1">
    <property type="nucleotide sequence ID" value="NZ_CP036271.1"/>
</dbReference>
<gene>
    <name evidence="1" type="ORF">Pan44_55200</name>
</gene>
<sequence>MTAGVTESGWVRDDVDGTPVRLLPPAEDSVGIVFVLPDGQWPEPDDWQTLHDLVRAARLGAVVPDVRPWWIDRPDPALGRAESPLAFVAEKLVPSVSRRWPSPSRPAVLGVGFGGQGALQLAYRFPQLFPIVAAISPAIDFHRLHDSMPQLQEWFETSERARQETVTLRLHPLNWPPHQWFACSRGDWRFDGCERLASKLASIGLPFTADLETPGGPNFLAVQLRRAFQFVTARLNEPATTREIRFGR</sequence>
<dbReference type="Proteomes" id="UP000315700">
    <property type="component" value="Chromosome"/>
</dbReference>
<dbReference type="KEGG" id="ccos:Pan44_55200"/>
<dbReference type="EMBL" id="CP036271">
    <property type="protein sequence ID" value="QDT57451.1"/>
    <property type="molecule type" value="Genomic_DNA"/>
</dbReference>
<protein>
    <submittedName>
        <fullName evidence="1">Esterase</fullName>
    </submittedName>
</protein>
<proteinExistence type="predicted"/>
<dbReference type="InParanoid" id="A0A517SMV2"/>
<dbReference type="SUPFAM" id="SSF53474">
    <property type="entry name" value="alpha/beta-Hydrolases"/>
    <property type="match status" value="1"/>
</dbReference>
<reference evidence="1 2" key="1">
    <citation type="submission" date="2019-02" db="EMBL/GenBank/DDBJ databases">
        <title>Deep-cultivation of Planctomycetes and their phenomic and genomic characterization uncovers novel biology.</title>
        <authorList>
            <person name="Wiegand S."/>
            <person name="Jogler M."/>
            <person name="Boedeker C."/>
            <person name="Pinto D."/>
            <person name="Vollmers J."/>
            <person name="Rivas-Marin E."/>
            <person name="Kohn T."/>
            <person name="Peeters S.H."/>
            <person name="Heuer A."/>
            <person name="Rast P."/>
            <person name="Oberbeckmann S."/>
            <person name="Bunk B."/>
            <person name="Jeske O."/>
            <person name="Meyerdierks A."/>
            <person name="Storesund J.E."/>
            <person name="Kallscheuer N."/>
            <person name="Luecker S."/>
            <person name="Lage O.M."/>
            <person name="Pohl T."/>
            <person name="Merkel B.J."/>
            <person name="Hornburger P."/>
            <person name="Mueller R.-W."/>
            <person name="Bruemmer F."/>
            <person name="Labrenz M."/>
            <person name="Spormann A.M."/>
            <person name="Op den Camp H."/>
            <person name="Overmann J."/>
            <person name="Amann R."/>
            <person name="Jetten M.S.M."/>
            <person name="Mascher T."/>
            <person name="Medema M.H."/>
            <person name="Devos D.P."/>
            <person name="Kaster A.-K."/>
            <person name="Ovreas L."/>
            <person name="Rohde M."/>
            <person name="Galperin M.Y."/>
            <person name="Jogler C."/>
        </authorList>
    </citation>
    <scope>NUCLEOTIDE SEQUENCE [LARGE SCALE GENOMIC DNA]</scope>
    <source>
        <strain evidence="1 2">Pan44</strain>
    </source>
</reference>
<dbReference type="OrthoDB" id="9784036at2"/>
<dbReference type="Pfam" id="PF00756">
    <property type="entry name" value="Esterase"/>
    <property type="match status" value="1"/>
</dbReference>
<dbReference type="InterPro" id="IPR029058">
    <property type="entry name" value="AB_hydrolase_fold"/>
</dbReference>